<organismHost>
    <name type="scientific">Paramecium bursaria</name>
    <dbReference type="NCBI Taxonomy" id="74790"/>
</organismHost>
<accession>A7ITZ5</accession>
<dbReference type="Proteomes" id="UP000246715">
    <property type="component" value="Segment"/>
</dbReference>
<organism evidence="1 2">
    <name type="scientific">Paramecium bursaria Chlorella virus MT325</name>
    <name type="common">PBCV-MT325</name>
    <dbReference type="NCBI Taxonomy" id="346932"/>
    <lineage>
        <taxon>Viruses</taxon>
        <taxon>Varidnaviria</taxon>
        <taxon>Bamfordvirae</taxon>
        <taxon>Nucleocytoviricota</taxon>
        <taxon>Megaviricetes</taxon>
        <taxon>Algavirales</taxon>
        <taxon>Phycodnaviridae</taxon>
        <taxon>Chlorovirus</taxon>
        <taxon>Chlorovirus conductrix</taxon>
        <taxon>Paramecium bursaria Chlorella virus A1</taxon>
    </lineage>
</organism>
<protein>
    <submittedName>
        <fullName evidence="1">Uncharacterized protein m265L</fullName>
    </submittedName>
</protein>
<evidence type="ECO:0000313" key="1">
    <source>
        <dbReference type="EMBL" id="ABT13819.1"/>
    </source>
</evidence>
<sequence>MFHHLGNCQSEFAILVGQPLTNNTHRKISSIKLNRNGERGNVKGACLDVFGFNLRNGIISADKLLCQTRDRQHLNQINTFIV</sequence>
<proteinExistence type="predicted"/>
<gene>
    <name evidence="1" type="primary">m265L</name>
    <name evidence="1" type="ORF">MT325_m265L</name>
</gene>
<dbReference type="EMBL" id="DQ491001">
    <property type="protein sequence ID" value="ABT13819.1"/>
    <property type="molecule type" value="Genomic_DNA"/>
</dbReference>
<name>A7ITZ5_PBCVM</name>
<evidence type="ECO:0000313" key="2">
    <source>
        <dbReference type="Proteomes" id="UP000246715"/>
    </source>
</evidence>
<reference evidence="1 2" key="1">
    <citation type="journal article" date="2007" name="Virology">
        <title>Sequence and annotation of the 314-kb MT325 and the 321-kb FR483 viruses that infect Chlorella Pbi.</title>
        <authorList>
            <person name="Fitzgerald L.A."/>
            <person name="Graves M.V."/>
            <person name="Li X."/>
            <person name="Feldblyum T."/>
            <person name="Hartigan J."/>
            <person name="Van Etten J.L."/>
        </authorList>
    </citation>
    <scope>NUCLEOTIDE SEQUENCE [LARGE SCALE GENOMIC DNA]</scope>
    <source>
        <strain evidence="1 2">MT325</strain>
    </source>
</reference>